<gene>
    <name evidence="1" type="ORF">AAA799N04_01906</name>
</gene>
<keyword evidence="2" id="KW-1185">Reference proteome</keyword>
<dbReference type="Proteomes" id="UP000028059">
    <property type="component" value="Unassembled WGS sequence"/>
</dbReference>
<feature type="non-terminal residue" evidence="1">
    <location>
        <position position="42"/>
    </location>
</feature>
<sequence>MSVSVEIGRCGPCCSIEPIGITATCFFLLIAFLRLGSNCVFI</sequence>
<protein>
    <submittedName>
        <fullName evidence="1">Uncharacterized protein</fullName>
    </submittedName>
</protein>
<accession>A0A081RKJ0</accession>
<proteinExistence type="predicted"/>
<name>A0A081RKJ0_9ARCH</name>
<dbReference type="EMBL" id="JOKN01000102">
    <property type="protein sequence ID" value="KEQ55713.1"/>
    <property type="molecule type" value="Genomic_DNA"/>
</dbReference>
<evidence type="ECO:0000313" key="2">
    <source>
        <dbReference type="Proteomes" id="UP000028059"/>
    </source>
</evidence>
<comment type="caution">
    <text evidence="1">The sequence shown here is derived from an EMBL/GenBank/DDBJ whole genome shotgun (WGS) entry which is preliminary data.</text>
</comment>
<dbReference type="AlphaFoldDB" id="A0A081RKJ0"/>
<organism evidence="1 2">
    <name type="scientific">Marine Group I thaumarchaeote SCGC AAA799-N04</name>
    <dbReference type="NCBI Taxonomy" id="1502293"/>
    <lineage>
        <taxon>Archaea</taxon>
        <taxon>Nitrososphaerota</taxon>
        <taxon>Marine Group I</taxon>
    </lineage>
</organism>
<reference evidence="1 2" key="1">
    <citation type="submission" date="2014-06" db="EMBL/GenBank/DDBJ databases">
        <authorList>
            <person name="Ngugi D.K."/>
            <person name="Blom J."/>
            <person name="Alam I."/>
            <person name="Rashid M."/>
            <person name="Ba Alawi W."/>
            <person name="Zhang G."/>
            <person name="Hikmawan T."/>
            <person name="Guan Y."/>
            <person name="Antunes A."/>
            <person name="Siam R."/>
            <person name="ElDorry H."/>
            <person name="Bajic V."/>
            <person name="Stingl U."/>
        </authorList>
    </citation>
    <scope>NUCLEOTIDE SEQUENCE [LARGE SCALE GENOMIC DNA]</scope>
    <source>
        <strain evidence="1">SCGC AAA799-N04</strain>
    </source>
</reference>
<evidence type="ECO:0000313" key="1">
    <source>
        <dbReference type="EMBL" id="KEQ55713.1"/>
    </source>
</evidence>